<evidence type="ECO:0000256" key="1">
    <source>
        <dbReference type="SAM" id="MobiDB-lite"/>
    </source>
</evidence>
<gene>
    <name evidence="2" type="ORF">GWI33_015957</name>
</gene>
<proteinExistence type="predicted"/>
<dbReference type="AlphaFoldDB" id="A0A834HYU1"/>
<dbReference type="Proteomes" id="UP000625711">
    <property type="component" value="Unassembled WGS sequence"/>
</dbReference>
<feature type="region of interest" description="Disordered" evidence="1">
    <location>
        <begin position="49"/>
        <end position="68"/>
    </location>
</feature>
<evidence type="ECO:0000313" key="2">
    <source>
        <dbReference type="EMBL" id="KAF7271130.1"/>
    </source>
</evidence>
<evidence type="ECO:0000313" key="3">
    <source>
        <dbReference type="Proteomes" id="UP000625711"/>
    </source>
</evidence>
<comment type="caution">
    <text evidence="2">The sequence shown here is derived from an EMBL/GenBank/DDBJ whole genome shotgun (WGS) entry which is preliminary data.</text>
</comment>
<sequence length="68" mass="7833">MSTEDGGRSGRPKEVVSHENIKKITKMILNDHLQNLSVHAIKREHKYANVTHNHQQQKVPKTDPKLKL</sequence>
<protein>
    <submittedName>
        <fullName evidence="2">Uncharacterized protein</fullName>
    </submittedName>
</protein>
<accession>A0A834HYU1</accession>
<name>A0A834HYU1_RHYFE</name>
<organism evidence="2 3">
    <name type="scientific">Rhynchophorus ferrugineus</name>
    <name type="common">Red palm weevil</name>
    <name type="synonym">Curculio ferrugineus</name>
    <dbReference type="NCBI Taxonomy" id="354439"/>
    <lineage>
        <taxon>Eukaryota</taxon>
        <taxon>Metazoa</taxon>
        <taxon>Ecdysozoa</taxon>
        <taxon>Arthropoda</taxon>
        <taxon>Hexapoda</taxon>
        <taxon>Insecta</taxon>
        <taxon>Pterygota</taxon>
        <taxon>Neoptera</taxon>
        <taxon>Endopterygota</taxon>
        <taxon>Coleoptera</taxon>
        <taxon>Polyphaga</taxon>
        <taxon>Cucujiformia</taxon>
        <taxon>Curculionidae</taxon>
        <taxon>Dryophthorinae</taxon>
        <taxon>Rhynchophorus</taxon>
    </lineage>
</organism>
<reference evidence="2" key="1">
    <citation type="submission" date="2020-08" db="EMBL/GenBank/DDBJ databases">
        <title>Genome sequencing and assembly of the red palm weevil Rhynchophorus ferrugineus.</title>
        <authorList>
            <person name="Dias G.B."/>
            <person name="Bergman C.M."/>
            <person name="Manee M."/>
        </authorList>
    </citation>
    <scope>NUCLEOTIDE SEQUENCE</scope>
    <source>
        <strain evidence="2">AA-2017</strain>
        <tissue evidence="2">Whole larva</tissue>
    </source>
</reference>
<feature type="compositionally biased region" description="Polar residues" evidence="1">
    <location>
        <begin position="50"/>
        <end position="59"/>
    </location>
</feature>
<keyword evidence="3" id="KW-1185">Reference proteome</keyword>
<dbReference type="OrthoDB" id="8189826at2759"/>
<dbReference type="EMBL" id="JAACXV010014013">
    <property type="protein sequence ID" value="KAF7271130.1"/>
    <property type="molecule type" value="Genomic_DNA"/>
</dbReference>